<dbReference type="Pfam" id="PF06718">
    <property type="entry name" value="DUF1203"/>
    <property type="match status" value="1"/>
</dbReference>
<evidence type="ECO:0008006" key="3">
    <source>
        <dbReference type="Google" id="ProtNLM"/>
    </source>
</evidence>
<dbReference type="InterPro" id="IPR009593">
    <property type="entry name" value="DUF1203"/>
</dbReference>
<name>A0A1L3I2A3_9RHOB</name>
<evidence type="ECO:0000313" key="1">
    <source>
        <dbReference type="EMBL" id="APG46241.1"/>
    </source>
</evidence>
<dbReference type="KEGG" id="php:PhaeoP97_00805"/>
<dbReference type="PIRSF" id="PIRSF034110">
    <property type="entry name" value="DUF1203"/>
    <property type="match status" value="1"/>
</dbReference>
<dbReference type="AlphaFoldDB" id="A0A1L3I2A3"/>
<sequence length="157" mass="17458">MRLEFHALPSEVVETIHRTGLDSYGDPVERHPSAEEGGMPCRHCLQNVPAGKPFLALAHRPFEGRNPFTETGPIYLCAEPCARATPTPTSPQVLQAEAYILRGYSPEERIIYGTGAVTPRRQLVDYAAELLNRPDIAFVDLRSASNNCFLCRIHRAD</sequence>
<dbReference type="Proteomes" id="UP000183859">
    <property type="component" value="Chromosome"/>
</dbReference>
<dbReference type="STRING" id="1844006.PhaeoP97_00805"/>
<keyword evidence="2" id="KW-1185">Reference proteome</keyword>
<accession>A0A1L3I2A3</accession>
<protein>
    <recommendedName>
        <fullName evidence="3">DUF1203 domain-containing protein</fullName>
    </recommendedName>
</protein>
<gene>
    <name evidence="1" type="ORF">PhaeoP97_00805</name>
</gene>
<dbReference type="RefSeq" id="WP_072503976.1">
    <property type="nucleotide sequence ID" value="NZ_CP016364.1"/>
</dbReference>
<evidence type="ECO:0000313" key="2">
    <source>
        <dbReference type="Proteomes" id="UP000183859"/>
    </source>
</evidence>
<dbReference type="OrthoDB" id="118609at2"/>
<proteinExistence type="predicted"/>
<organism evidence="1 2">
    <name type="scientific">Phaeobacter porticola</name>
    <dbReference type="NCBI Taxonomy" id="1844006"/>
    <lineage>
        <taxon>Bacteria</taxon>
        <taxon>Pseudomonadati</taxon>
        <taxon>Pseudomonadota</taxon>
        <taxon>Alphaproteobacteria</taxon>
        <taxon>Rhodobacterales</taxon>
        <taxon>Roseobacteraceae</taxon>
        <taxon>Phaeobacter</taxon>
    </lineage>
</organism>
<reference evidence="2" key="1">
    <citation type="submission" date="2016-07" db="EMBL/GenBank/DDBJ databases">
        <title>Phaeobacter portensis sp. nov., a tropodithietic acid producing bacterium isolated from a German harbor.</title>
        <authorList>
            <person name="Freese H.M."/>
            <person name="Bunk B."/>
            <person name="Breider S."/>
            <person name="Brinkhoff T."/>
        </authorList>
    </citation>
    <scope>NUCLEOTIDE SEQUENCE [LARGE SCALE GENOMIC DNA]</scope>
    <source>
        <strain evidence="2">P97</strain>
    </source>
</reference>
<dbReference type="EMBL" id="CP016364">
    <property type="protein sequence ID" value="APG46241.1"/>
    <property type="molecule type" value="Genomic_DNA"/>
</dbReference>